<keyword evidence="3" id="KW-1133">Transmembrane helix</keyword>
<dbReference type="EMBL" id="BJXL01000054">
    <property type="protein sequence ID" value="GEM83644.1"/>
    <property type="molecule type" value="Genomic_DNA"/>
</dbReference>
<reference evidence="7 8" key="1">
    <citation type="submission" date="2019-07" db="EMBL/GenBank/DDBJ databases">
        <title>Whole genome shotgun sequence of Meiothermus hypogaeus NBRC 106114.</title>
        <authorList>
            <person name="Hosoyama A."/>
            <person name="Uohara A."/>
            <person name="Ohji S."/>
            <person name="Ichikawa N."/>
        </authorList>
    </citation>
    <scope>NUCLEOTIDE SEQUENCE [LARGE SCALE GENOMIC DNA]</scope>
    <source>
        <strain evidence="7 8">NBRC 106114</strain>
    </source>
</reference>
<dbReference type="RefSeq" id="WP_147075398.1">
    <property type="nucleotide sequence ID" value="NZ_BJXL01000054.1"/>
</dbReference>
<comment type="subcellular location">
    <subcellularLocation>
        <location evidence="1">Membrane</location>
        <topology evidence="1">Single-pass membrane protein</topology>
    </subcellularLocation>
</comment>
<evidence type="ECO:0000256" key="3">
    <source>
        <dbReference type="ARBA" id="ARBA00022989"/>
    </source>
</evidence>
<keyword evidence="4" id="KW-0472">Membrane</keyword>
<evidence type="ECO:0000259" key="6">
    <source>
        <dbReference type="Pfam" id="PF04357"/>
    </source>
</evidence>
<evidence type="ECO:0000256" key="5">
    <source>
        <dbReference type="SAM" id="MobiDB-lite"/>
    </source>
</evidence>
<dbReference type="InterPro" id="IPR007452">
    <property type="entry name" value="TamB_C"/>
</dbReference>
<dbReference type="GO" id="GO:0009306">
    <property type="term" value="P:protein secretion"/>
    <property type="evidence" value="ECO:0007669"/>
    <property type="project" value="InterPro"/>
</dbReference>
<evidence type="ECO:0000313" key="8">
    <source>
        <dbReference type="Proteomes" id="UP000321197"/>
    </source>
</evidence>
<organism evidence="7 8">
    <name type="scientific">Meiothermus hypogaeus NBRC 106114</name>
    <dbReference type="NCBI Taxonomy" id="1227553"/>
    <lineage>
        <taxon>Bacteria</taxon>
        <taxon>Thermotogati</taxon>
        <taxon>Deinococcota</taxon>
        <taxon>Deinococci</taxon>
        <taxon>Thermales</taxon>
        <taxon>Thermaceae</taxon>
        <taxon>Meiothermus</taxon>
    </lineage>
</organism>
<accession>A0A511R221</accession>
<evidence type="ECO:0000313" key="7">
    <source>
        <dbReference type="EMBL" id="GEM83644.1"/>
    </source>
</evidence>
<dbReference type="Pfam" id="PF04357">
    <property type="entry name" value="TamB"/>
    <property type="match status" value="1"/>
</dbReference>
<proteinExistence type="predicted"/>
<dbReference type="OrthoDB" id="5288149at2"/>
<gene>
    <name evidence="7" type="ORF">MHY01S_18100</name>
</gene>
<feature type="region of interest" description="Disordered" evidence="5">
    <location>
        <begin position="1838"/>
        <end position="1857"/>
    </location>
</feature>
<evidence type="ECO:0000256" key="2">
    <source>
        <dbReference type="ARBA" id="ARBA00022692"/>
    </source>
</evidence>
<evidence type="ECO:0000256" key="1">
    <source>
        <dbReference type="ARBA" id="ARBA00004167"/>
    </source>
</evidence>
<evidence type="ECO:0000256" key="4">
    <source>
        <dbReference type="ARBA" id="ARBA00023136"/>
    </source>
</evidence>
<sequence length="2798" mass="303378">MRFGRWLPAILLLLLVGLPAFPPLISYALQEGLKAANFTGQWQAVGGYLLGGIELRGVQLEGGGLRVEAQRLRIGYNLLSLQRRELPLRIFAEEGDVFLRWDAIIPEQRQPGAPAPIRLRVDELVLNRVSVQIEQSQKFFLPTLRATVRGSGPYQVSVALPDGKLIGTVQRTGREFEAWQIEARGDLRAARYWFDGIEAGELWGTWTIGPKVKNGILGNNQIKNARVKIVGFSLSDIFGSVDFDGQMVTANLVGRGLEGPLKGSATVDLPKQEYRFRVEGNPTLPALAQNFGLRLPISGGGPLVLEGRGWQNLVLSGRYRGEGRLLNEPLSYEGTLAFDKKFRLDTVVDGAFFDRTFQATVALRNTDEYTVTLRDSFRSNLRLRGKGSITQAEGTLVWPKPLLGEAALRFASSGPRWQLGVQSENVGLPTAKPFSLSGSLQGQGPEVQGRLGALNLNGTWDNLQMQLSGLELLVGQLTGQASLKAGRFSGDLNYDSPYTRFPLAVRQEGNAWRLSNRYAEGLYRNGVFTLGVRDLPLQVLEAFKLSGDLRYAEGSLSGGWNLQSERVALDGELYDLATRYRGEVRTPLRVLPLSGTADSAGLKARLETLDITANGIDGLLLRGPLVLGPQIRLEANLGLQGSRYKGEVRFDTPWLRGAVEGRGATLWATAEGYAELAGPVWPTTALEGRLTLPLTGAIEVPPVPLRANRTEVRWPGGRVELKAGLPFEGILPLLVNREPGSLQARGNLERGSLELRTPYGVVNGQGAWRNLAVRGRLNYAGYAGELQGQADLFGLAYQGRLRLPQLEGALEFRGRSTNLSYSGLFQNGRLTLAGDYRLVAGNPLEGLRLRAIASGYDLRRWGLPGTLTGNWSEQGGRLSLETPYGQAQMAGRALLGPASLEAQSPYGTVRGLVSTQSVALRGSLRLPYLSGTVEVGGPWNNLEARGQGRYNLPYLEPQPWRLSADVLEQTWKLEGPLELEGKGLSYAGRVNWPYRVLERSGVLQGNLQGQSLALQGSVRTTYAGLPLSATVQAEGADLARLQASLNLPEGRVQLAKGQVGFDLETAHLARIFNADVQGRMSGSLDLAGLLSSGGLASAVPEGEMAGQLQVYGQQVVVDYKDRSLSAFLPQYRAGVVVELEPGNDPRIIGVGDLEGLLSVGEQLQGRLSYRVQNVNLEAQIRGPRLRPEFSLVTDTPVAKITAQGSYALEQSRGQAQVLLESPYAQASLELSSTGSKYQASGRLTSLQYLRQNGPLRLSGEGARWTIAWAAPMRVEAQGQAANLEEVRLSGQGSLEVGERLFALSGNLALSGETFTGLMRARGEQIALELRGEGNSLAARGTAYDAYVEARTNRQGDLSGQVGYTRTLAANTLKARGTLGGTLFKPELVGEGTLAGRGAEVALRFGYQPVPSRDGQEPVRPEEQLWAEARGAGLSASLVGGRVKLSMDSDLEPFTGLPIRLQAQGEGPWESLSLPLRISGPNLEASGTALPAKLQAQIGGRYEQQRFNLSYDGELQLRLDGPYAIGTARWVGNAPSGLLQLEVPLPGGRLVGRASLGEGRVELEGREGWQGSLRGQLREGWAQPARWQLEASLQGPLPVQGASEATRLLLQGRLDLDAAPLSLRGSAEVRVPEWGAVQLSAQGSEIDLRGLAELAPLSGRLRLNPLRLNWSYVGALPRGLGNLEARGTYPGQWIAGQYQIAGQRANLEGQDTRLRLRAAGLEATLTPEELEARLQNYNLSGLQLSGRVGGPWNSLEGNLDWDALGRRGAIQATWQQNQLQANLSGDLAGSVAYAQTWSGGVRFREGSLELSGAGIPVVDGEVLGLALRLRYPMLQVAPNRESLDSPTPASTRRASSLTINLSDRSASGGLEVRSVEVRGRGPELEAVYPLAGGRLVADLDLQTFAVRLAAPELGSGELQFKQGQLGGGLNLTAYGLGLALEGAGSKADVRVTHPETPWLPWKTGMLRGQISLDGRWQLSYLDAEEKQRIEAEGRLLEAALSAQGPWLQGQMKYTGQGDWLGNLNIDLPLELLASRLLLKIEGKETLSAKGSLVGDLGRLEVEASLARDGLRARAGFSDLALEEVPQVSSRLPFVTGRATGSLEYSQGVLEFNLRSPGLRVRGDDLALATRAQGSFSNGLLQADLSFERTGNQGTLGENGVLGSNRTTARVKLENGILSGEATAASFPLHWLFSTWAGDLAGQAYWTGRTAFSFNTRNPWASKGIWVGEYLRFQGGGDTLVGTAALRFEQERLYIDQLALSGKGTWSGSGFYGRQGSNLRLNLENTSFTPVLQVIPNLKPLAPEGSGTLRLASSGQVFDLTLENFNFKLGPVRAETPRAVLKVGDTASAEGRIKLTAPYPAEAQLSGEGDLLNFTVRAKGTTNLPLLSPDEPFALSFSYPAYTLDATLEKQDARLYGTLFPQLILTLQGQVPVRYPQYFLLDGLLETNLILRYVRGTYLVQGSADVVRARLGFPEGQREVTIAAPPEPGTARTANAVPVEFSNIRLRAERGILIQETLAQGELAGELFLNGDFTNPFLSGEVVPLRGNFKLWDRDFTIRDRLPDERSYARFSPAAGILPDLQIVADTQVQDRGQDNRRIQINLTLKGEFVRQNGRIKVNLTPTFVARFNNDIARKNDGQPYTDAEIYALLLLGRSDLSALPADIAQTGLQAAVQNFIVGQLERELAKALGLDQVRVEIPALNGGTLEETRFTIGRYLLPELFFAYTVDLRGYQTIFAEYQQGDYRFRFSSEIFPQPRPEFSFGYTIRPIGADLTLDIATGIGDGTRNDGVKFGLGFTFRF</sequence>
<dbReference type="Proteomes" id="UP000321197">
    <property type="component" value="Unassembled WGS sequence"/>
</dbReference>
<dbReference type="GO" id="GO:0005886">
    <property type="term" value="C:plasma membrane"/>
    <property type="evidence" value="ECO:0007669"/>
    <property type="project" value="InterPro"/>
</dbReference>
<feature type="domain" description="Translocation and assembly module TamB C-terminal" evidence="6">
    <location>
        <begin position="2463"/>
        <end position="2746"/>
    </location>
</feature>
<comment type="caution">
    <text evidence="7">The sequence shown here is derived from an EMBL/GenBank/DDBJ whole genome shotgun (WGS) entry which is preliminary data.</text>
</comment>
<feature type="compositionally biased region" description="Polar residues" evidence="5">
    <location>
        <begin position="1843"/>
        <end position="1857"/>
    </location>
</feature>
<name>A0A511R221_9DEIN</name>
<keyword evidence="2" id="KW-0812">Transmembrane</keyword>
<protein>
    <submittedName>
        <fullName evidence="7">Translocation/assembly module TamB</fullName>
    </submittedName>
</protein>